<keyword evidence="2" id="KW-1185">Reference proteome</keyword>
<evidence type="ECO:0000313" key="2">
    <source>
        <dbReference type="Proteomes" id="UP000033115"/>
    </source>
</evidence>
<evidence type="ECO:0000313" key="1">
    <source>
        <dbReference type="EMBL" id="AKA69028.1"/>
    </source>
</evidence>
<reference evidence="1 2" key="1">
    <citation type="journal article" date="2015" name="J. Biotechnol.">
        <title>Complete genome sequence of a malodorant-producing acetogen, Clostridium scatologenes ATCC 25775(T).</title>
        <authorList>
            <person name="Zhu Z."/>
            <person name="Guo T."/>
            <person name="Zheng H."/>
            <person name="Song T."/>
            <person name="Ouyang P."/>
            <person name="Xie J."/>
        </authorList>
    </citation>
    <scope>NUCLEOTIDE SEQUENCE [LARGE SCALE GENOMIC DNA]</scope>
    <source>
        <strain evidence="1 2">ATCC 25775</strain>
    </source>
</reference>
<dbReference type="AlphaFoldDB" id="A0A0E3M924"/>
<dbReference type="STRING" id="1548.CSCA_1903"/>
<dbReference type="KEGG" id="csq:CSCA_1903"/>
<name>A0A0E3M924_CLOSL</name>
<dbReference type="HOGENOM" id="CLU_2896195_0_0_9"/>
<sequence length="62" mass="7530">MLLNYKFSDEINNVSAFNLKLNVHPYNNVTLVNEYCKVNKWLILRMFFIIYLKVKVKEYVQL</sequence>
<gene>
    <name evidence="1" type="ORF">CSCA_1903</name>
</gene>
<proteinExistence type="predicted"/>
<protein>
    <submittedName>
        <fullName evidence="1">Uncharacterized protein</fullName>
    </submittedName>
</protein>
<dbReference type="Proteomes" id="UP000033115">
    <property type="component" value="Chromosome"/>
</dbReference>
<dbReference type="EMBL" id="CP009933">
    <property type="protein sequence ID" value="AKA69028.1"/>
    <property type="molecule type" value="Genomic_DNA"/>
</dbReference>
<organism evidence="1 2">
    <name type="scientific">Clostridium scatologenes</name>
    <dbReference type="NCBI Taxonomy" id="1548"/>
    <lineage>
        <taxon>Bacteria</taxon>
        <taxon>Bacillati</taxon>
        <taxon>Bacillota</taxon>
        <taxon>Clostridia</taxon>
        <taxon>Eubacteriales</taxon>
        <taxon>Clostridiaceae</taxon>
        <taxon>Clostridium</taxon>
    </lineage>
</organism>
<accession>A0A0E3M924</accession>